<dbReference type="Proteomes" id="UP000201461">
    <property type="component" value="Segment"/>
</dbReference>
<protein>
    <submittedName>
        <fullName evidence="1">Long tail fiber proximal subunit</fullName>
    </submittedName>
</protein>
<reference evidence="1 2" key="1">
    <citation type="journal article" date="2014" name="Genome Biol. Evol.">
        <title>Composite Conserved Promoter-Terminator Motifs (PeSLs) that Mediate Modular Shuffling in the Diverse T4-Like Myoviruses.</title>
        <authorList>
            <person name="Comeau A.M."/>
            <person name="Arbiol C."/>
            <person name="Krisch H.M."/>
        </authorList>
    </citation>
    <scope>NUCLEOTIDE SEQUENCE [LARGE SCALE GENOMIC DNA]</scope>
</reference>
<dbReference type="KEGG" id="vg:15926500"/>
<dbReference type="GeneID" id="15926500"/>
<dbReference type="RefSeq" id="YP_008125201.1">
    <property type="nucleotide sequence ID" value="NC_021529.2"/>
</dbReference>
<keyword evidence="2" id="KW-1185">Reference proteome</keyword>
<sequence length="1246" mass="135471">MSEFRRAFRASGLDASGQNVINVANPRADELFDGVNLGYFVDENTVQEYDATRSHYKLDFIVEYNQRLYKNIIEVTAPEPFDVNKWKKMRTDPEWEDTDTSVGSNVGDFLFLTASSAVTVTLPPSPVEGDTVTIKDGKGVLSAYPCTVAAGGGLSIQYYGYTGAIQSVTSVLFNRPNATIYFVFNGIAWTYQIDQEKYETYIDAGHSTQQGSYLTNGGYFTNPGETVTFDGSVKKIAISLPRNPNYGDTVHLKDVAYLENQTSIQIGVHPSSTGQIVQDPISGVRSSVISLDTIGGADITFIDDLGTGVWLVTVANNPHLWNYVGESSTVSLKPRTRYAIEIADAVSEMFITLPEKPVDGDWIEISHNKTAHKTVTVQVHPNFGDDDPGHGADEYKVFLDFETYRYQKYRHYVDFVPFFVESFEISDYDSGYSFVLYYDGTRKVWSFGNIATRIDVADELHRKRPGIVPLADPTEALAHGIEYAHPEDVAKPWADQSPLKDNVITVETLDARRAAEDQVGMARIASLTTSEALEESRSGALVRYPDSNFRHDIVVTPRSLNARTATETRRGVVEIATQTETRSTTNDVQVLSPKKFHAAQAEENLTGVAELTKASNNIAANGTVSSTANMRSDRSTNGLVDTVYDKTDHLRIVTPKMLDEYRATENQPGTLWVAKSTELRINDSTVDDAIITPKKLAAWKASDTIRGIARRATQTEANAISGSGESWNNVFITPETLYNRSATETRRGVAEIATQVEVDAGVLDTHIVSPLKFKTWLAYDHFTSDGVLQGAGYGVSGISHTGDIWNGINLEIALATETQRGTLEVATQAEANANTGGSDVHIITPAKLNARRATETLAGIAELATTAEIDSATSDVTIVTPSKLQHWTRNSAASRADEGRYGTVQLATPAESFVGNDTVGSTQPYTSYLRVPYAVSPYGLHYALRNYLPLHATADNSELLDGLDSTQFARSDESDVINGIYTFTQNDLIVRGDSPRFTLIETDQSNKEWNILVSLSGLSIREDGSATVRQLFGADGDTSFQGGSGIVKINNGAADTNSIRLYVAGSIHEGSGTENVDATYATYSSPAAGSLRQKYLGINNVAKAAEKWVTARTVTLTGDLTGNFTIDGSGNVSTNVQVNDNSHNHSGENITSGTIANARLIKSSRTSQGIVQVTNDVRTADPVNASDPHQALSAGAGKTLSERIDLFTPDGGTGESVKYRDYIQVGTVRMSTNNQGVLEFTFGHAI</sequence>
<dbReference type="EMBL" id="HQ317393">
    <property type="protein sequence ID" value="AGN30052.1"/>
    <property type="molecule type" value="Genomic_DNA"/>
</dbReference>
<evidence type="ECO:0000313" key="1">
    <source>
        <dbReference type="EMBL" id="AGN30052.1"/>
    </source>
</evidence>
<name>R9TIY0_9CAUD</name>
<proteinExistence type="predicted"/>
<organism evidence="1 2">
    <name type="scientific">Vibrio phage nt-1</name>
    <dbReference type="NCBI Taxonomy" id="115992"/>
    <lineage>
        <taxon>Viruses</taxon>
        <taxon>Duplodnaviria</taxon>
        <taxon>Heunggongvirae</taxon>
        <taxon>Uroviricota</taxon>
        <taxon>Caudoviricetes</taxon>
        <taxon>Pantevenvirales</taxon>
        <taxon>Straboviridae</taxon>
        <taxon>Mylasvirus</taxon>
        <taxon>Mylasvirus persius</taxon>
    </lineage>
</organism>
<evidence type="ECO:0000313" key="2">
    <source>
        <dbReference type="Proteomes" id="UP000201461"/>
    </source>
</evidence>
<gene>
    <name evidence="1" type="ORF">VPFG_00047</name>
</gene>
<accession>R9TIY0</accession>